<dbReference type="EMBL" id="ACDY02000007">
    <property type="protein sequence ID" value="EEZ71509.1"/>
    <property type="molecule type" value="Genomic_DNA"/>
</dbReference>
<sequence length="69" mass="8306">MKSCRLSDSFTIHYSMPSEAFRRHCCMRVRKNARGKRKRKNQIGYLQNSNNNRYHKIIVFIGLFCLFSF</sequence>
<reference evidence="1 2" key="1">
    <citation type="submission" date="2009-10" db="EMBL/GenBank/DDBJ databases">
        <authorList>
            <person name="Weinstock G."/>
            <person name="Sodergren E."/>
            <person name="Clifton S."/>
            <person name="Fulton L."/>
            <person name="Fulton B."/>
            <person name="Courtney L."/>
            <person name="Fronick C."/>
            <person name="Harrison M."/>
            <person name="Strong C."/>
            <person name="Farmer C."/>
            <person name="Delahaunty K."/>
            <person name="Markovic C."/>
            <person name="Hall O."/>
            <person name="Minx P."/>
            <person name="Tomlinson C."/>
            <person name="Mitreva M."/>
            <person name="Nelson J."/>
            <person name="Hou S."/>
            <person name="Wollam A."/>
            <person name="Pepin K.H."/>
            <person name="Johnson M."/>
            <person name="Bhonagiri V."/>
            <person name="Nash W.E."/>
            <person name="Warren W."/>
            <person name="Chinwalla A."/>
            <person name="Mardis E.R."/>
            <person name="Wilson R.K."/>
        </authorList>
    </citation>
    <scope>NUCLEOTIDE SEQUENCE [LARGE SCALE GENOMIC DNA]</scope>
    <source>
        <strain evidence="1 2">ATCC 14685</strain>
    </source>
</reference>
<name>D0W3W1_NEICI</name>
<comment type="caution">
    <text evidence="1">The sequence shown here is derived from an EMBL/GenBank/DDBJ whole genome shotgun (WGS) entry which is preliminary data.</text>
</comment>
<gene>
    <name evidence="1" type="ORF">NEICINOT_04352</name>
</gene>
<protein>
    <submittedName>
        <fullName evidence="1">Uncharacterized protein</fullName>
    </submittedName>
</protein>
<dbReference type="STRING" id="546262.NEICINOT_04352"/>
<accession>D0W3W1</accession>
<evidence type="ECO:0000313" key="2">
    <source>
        <dbReference type="Proteomes" id="UP000003294"/>
    </source>
</evidence>
<organism evidence="1 2">
    <name type="scientific">Neisseria cinerea ATCC 14685</name>
    <dbReference type="NCBI Taxonomy" id="546262"/>
    <lineage>
        <taxon>Bacteria</taxon>
        <taxon>Pseudomonadati</taxon>
        <taxon>Pseudomonadota</taxon>
        <taxon>Betaproteobacteria</taxon>
        <taxon>Neisseriales</taxon>
        <taxon>Neisseriaceae</taxon>
        <taxon>Neisseria</taxon>
    </lineage>
</organism>
<dbReference type="AlphaFoldDB" id="D0W3W1"/>
<evidence type="ECO:0000313" key="1">
    <source>
        <dbReference type="EMBL" id="EEZ71509.1"/>
    </source>
</evidence>
<dbReference type="Proteomes" id="UP000003294">
    <property type="component" value="Unassembled WGS sequence"/>
</dbReference>
<proteinExistence type="predicted"/>